<feature type="transmembrane region" description="Helical" evidence="14">
    <location>
        <begin position="865"/>
        <end position="887"/>
    </location>
</feature>
<feature type="compositionally biased region" description="Basic and acidic residues" evidence="13">
    <location>
        <begin position="1680"/>
        <end position="1691"/>
    </location>
</feature>
<dbReference type="PROSITE" id="PS50071">
    <property type="entry name" value="HOMEOBOX_2"/>
    <property type="match status" value="3"/>
</dbReference>
<feature type="domain" description="TLC" evidence="16">
    <location>
        <begin position="1060"/>
        <end position="1262"/>
    </location>
</feature>
<feature type="transmembrane region" description="Helical" evidence="14">
    <location>
        <begin position="1629"/>
        <end position="1651"/>
    </location>
</feature>
<feature type="region of interest" description="Disordered" evidence="13">
    <location>
        <begin position="1661"/>
        <end position="1691"/>
    </location>
</feature>
<keyword evidence="10 12" id="KW-0539">Nucleus</keyword>
<keyword evidence="7 14" id="KW-1133">Transmembrane helix</keyword>
<dbReference type="SUPFAM" id="SSF46689">
    <property type="entry name" value="Homeodomain-like"/>
    <property type="match status" value="3"/>
</dbReference>
<dbReference type="Pfam" id="PF03798">
    <property type="entry name" value="TRAM_LAG1_CLN8"/>
    <property type="match status" value="3"/>
</dbReference>
<reference evidence="19" key="1">
    <citation type="submission" date="2016-11" db="UniProtKB">
        <authorList>
            <consortium name="WormBaseParasite"/>
        </authorList>
    </citation>
    <scope>IDENTIFICATION</scope>
</reference>
<evidence type="ECO:0000256" key="6">
    <source>
        <dbReference type="ARBA" id="ARBA00022824"/>
    </source>
</evidence>
<dbReference type="GO" id="GO:0005789">
    <property type="term" value="C:endoplasmic reticulum membrane"/>
    <property type="evidence" value="ECO:0007669"/>
    <property type="project" value="UniProtKB-SubCell"/>
</dbReference>
<feature type="transmembrane region" description="Helical" evidence="14">
    <location>
        <begin position="1193"/>
        <end position="1220"/>
    </location>
</feature>
<dbReference type="Gene3D" id="1.10.10.60">
    <property type="entry name" value="Homeodomain-like"/>
    <property type="match status" value="3"/>
</dbReference>
<dbReference type="Proteomes" id="UP000095280">
    <property type="component" value="Unplaced"/>
</dbReference>
<evidence type="ECO:0000256" key="14">
    <source>
        <dbReference type="SAM" id="Phobius"/>
    </source>
</evidence>
<dbReference type="SMART" id="SM00724">
    <property type="entry name" value="TLC"/>
    <property type="match status" value="3"/>
</dbReference>
<dbReference type="InterPro" id="IPR001356">
    <property type="entry name" value="HD"/>
</dbReference>
<keyword evidence="10 12" id="KW-0371">Homeobox</keyword>
<evidence type="ECO:0000256" key="4">
    <source>
        <dbReference type="ARBA" id="ARBA00022679"/>
    </source>
</evidence>
<keyword evidence="4" id="KW-0808">Transferase</keyword>
<evidence type="ECO:0000256" key="8">
    <source>
        <dbReference type="ARBA" id="ARBA00023098"/>
    </source>
</evidence>
<keyword evidence="9 11" id="KW-0472">Membrane</keyword>
<feature type="transmembrane region" description="Helical" evidence="14">
    <location>
        <begin position="698"/>
        <end position="717"/>
    </location>
</feature>
<dbReference type="PROSITE" id="PS51886">
    <property type="entry name" value="TLDC"/>
    <property type="match status" value="1"/>
</dbReference>
<dbReference type="PANTHER" id="PTHR12560:SF0">
    <property type="entry name" value="LD18904P"/>
    <property type="match status" value="1"/>
</dbReference>
<keyword evidence="6" id="KW-0256">Endoplasmic reticulum</keyword>
<feature type="transmembrane region" description="Helical" evidence="14">
    <location>
        <begin position="1505"/>
        <end position="1524"/>
    </location>
</feature>
<evidence type="ECO:0000256" key="5">
    <source>
        <dbReference type="ARBA" id="ARBA00022692"/>
    </source>
</evidence>
<evidence type="ECO:0000256" key="2">
    <source>
        <dbReference type="ARBA" id="ARBA00004760"/>
    </source>
</evidence>
<evidence type="ECO:0000256" key="7">
    <source>
        <dbReference type="ARBA" id="ARBA00022989"/>
    </source>
</evidence>
<dbReference type="GO" id="GO:0046513">
    <property type="term" value="P:ceramide biosynthetic process"/>
    <property type="evidence" value="ECO:0007669"/>
    <property type="project" value="InterPro"/>
</dbReference>
<dbReference type="GO" id="GO:0050291">
    <property type="term" value="F:sphingosine N-acyltransferase activity"/>
    <property type="evidence" value="ECO:0007669"/>
    <property type="project" value="InterPro"/>
</dbReference>
<feature type="transmembrane region" description="Helical" evidence="14">
    <location>
        <begin position="1590"/>
        <end position="1617"/>
    </location>
</feature>
<feature type="domain" description="TLC" evidence="16">
    <location>
        <begin position="1443"/>
        <end position="1659"/>
    </location>
</feature>
<feature type="transmembrane region" description="Helical" evidence="14">
    <location>
        <begin position="1108"/>
        <end position="1127"/>
    </location>
</feature>
<keyword evidence="10 12" id="KW-0238">DNA-binding</keyword>
<keyword evidence="8" id="KW-0443">Lipid metabolism</keyword>
<feature type="transmembrane region" description="Helical" evidence="14">
    <location>
        <begin position="1065"/>
        <end position="1084"/>
    </location>
</feature>
<proteinExistence type="predicted"/>
<comment type="subcellular location">
    <subcellularLocation>
        <location evidence="1">Endoplasmic reticulum membrane</location>
        <topology evidence="1">Multi-pass membrane protein</topology>
    </subcellularLocation>
    <subcellularLocation>
        <location evidence="10 12">Nucleus</location>
    </subcellularLocation>
</comment>
<dbReference type="InterPro" id="IPR006634">
    <property type="entry name" value="TLC-dom"/>
</dbReference>
<evidence type="ECO:0000259" key="16">
    <source>
        <dbReference type="PROSITE" id="PS50922"/>
    </source>
</evidence>
<name>A0A1I8I9E0_9PLAT</name>
<evidence type="ECO:0000256" key="1">
    <source>
        <dbReference type="ARBA" id="ARBA00004477"/>
    </source>
</evidence>
<dbReference type="InterPro" id="IPR006571">
    <property type="entry name" value="TLDc_dom"/>
</dbReference>
<feature type="transmembrane region" description="Helical" evidence="14">
    <location>
        <begin position="741"/>
        <end position="760"/>
    </location>
</feature>
<evidence type="ECO:0000256" key="11">
    <source>
        <dbReference type="PROSITE-ProRule" id="PRU00205"/>
    </source>
</evidence>
<feature type="compositionally biased region" description="Basic and acidic residues" evidence="13">
    <location>
        <begin position="1265"/>
        <end position="1274"/>
    </location>
</feature>
<feature type="domain" description="Homeobox" evidence="15">
    <location>
        <begin position="647"/>
        <end position="690"/>
    </location>
</feature>
<evidence type="ECO:0000259" key="17">
    <source>
        <dbReference type="PROSITE" id="PS51886"/>
    </source>
</evidence>
<feature type="DNA-binding region" description="Homeobox" evidence="10">
    <location>
        <begin position="1016"/>
        <end position="1058"/>
    </location>
</feature>
<dbReference type="PROSITE" id="PS50922">
    <property type="entry name" value="TLC"/>
    <property type="match status" value="3"/>
</dbReference>
<feature type="compositionally biased region" description="Basic and acidic residues" evidence="13">
    <location>
        <begin position="898"/>
        <end position="907"/>
    </location>
</feature>
<dbReference type="GO" id="GO:0003677">
    <property type="term" value="F:DNA binding"/>
    <property type="evidence" value="ECO:0007669"/>
    <property type="project" value="UniProtKB-UniRule"/>
</dbReference>
<dbReference type="SMART" id="SM00389">
    <property type="entry name" value="HOX"/>
    <property type="match status" value="3"/>
</dbReference>
<comment type="pathway">
    <text evidence="3">Sphingolipid metabolism.</text>
</comment>
<evidence type="ECO:0000256" key="12">
    <source>
        <dbReference type="RuleBase" id="RU000682"/>
    </source>
</evidence>
<feature type="region of interest" description="Disordered" evidence="13">
    <location>
        <begin position="898"/>
        <end position="924"/>
    </location>
</feature>
<dbReference type="PANTHER" id="PTHR12560">
    <property type="entry name" value="LONGEVITY ASSURANCE FACTOR 1 LAG1"/>
    <property type="match status" value="1"/>
</dbReference>
<evidence type="ECO:0000256" key="13">
    <source>
        <dbReference type="SAM" id="MobiDB-lite"/>
    </source>
</evidence>
<accession>A0A1I8I9E0</accession>
<dbReference type="UniPathway" id="UPA00222"/>
<dbReference type="InterPro" id="IPR009057">
    <property type="entry name" value="Homeodomain-like_sf"/>
</dbReference>
<feature type="domain" description="Homeobox" evidence="15">
    <location>
        <begin position="1014"/>
        <end position="1057"/>
    </location>
</feature>
<feature type="transmembrane region" description="Helical" evidence="14">
    <location>
        <begin position="826"/>
        <end position="853"/>
    </location>
</feature>
<feature type="domain" description="TLDc" evidence="17">
    <location>
        <begin position="351"/>
        <end position="540"/>
    </location>
</feature>
<dbReference type="InterPro" id="IPR016439">
    <property type="entry name" value="Lag1/Lac1-like"/>
</dbReference>
<sequence>EFLDQSALRAACQRAAVAANTGGGAAAAPLPADASDSEQQQSAAAAESAAALKRLARSQQRPALANLAARRALWRKLIAASGSEPAPQCAVAEGVEWPSWCLADYRHFYCLNPAGQAALNRICRRLTLCRHDLFAPCLLPIGALLLHCLTEAETLACLHSLLGKEDRGLWRLPDSLLRYAKCERLLEHLVGRFAIKFSRSLPTFPNYTDHLRRWFQYLWRMPIDFLLPLIDSFLVEGFKVLVRAGLALCRLSFKKRIRQRSSSGSAALAGLDDSLGATLSETAQGLGVYVSVEQFTRAMFQIRNLQSADVVTAANAVPNQTLLAELPTGLRAARSATDDWLLCLPLSSPSALLTEKQLRQLLRHVPARHAIKPLASLFSTASAGFNLQTLYSAAGKNSPLLLLVRSGSVSGTFGAYLCTALSDREQHPAAFFGTGETFLFTTVGERDGDVRVYTWVGHRQQNSSCQQQQQQQQQHTEALFIMAEPNSLVIGGGGGGFGLSLNRELSEGFSQRCATFDSQPLLPGAECRFAVQAKPKPGTNEAARSLRRLLQQFFARAAQSLSHMDALLSEEMWLPANISWARLYASRPDGRLTPRPVHLTMSLACGLAFCLLRYLVETFLLFPLGRRWGLADAPKDAFRPVTPNKRLDAVFRLNRRPTVDQMSALSGELGWSDKSVANWFRRKRNQLKSSTLRKFVESAWFFLHYSCILVYGFAVLVGKDYFWDARYCWIGWPDQAVDADIYWYYMISLGYYWSAMYYIFTDVKHKDFAEMLIHHVVTVCLMSFSWCLNYVRIGALVLLVHDVVDPFMHLTKCLSYASSNTCLRDMMFVVFMVCWIVTRLTIYPFWVVYSAMFHSWAIIGPYRSWYMFNGCLLVLQVLHVIWFYFILRIALSVVTQDPDAKDSRSDSEMSATEDVLDDGLQRPGAPQRIGMDALLSEEMWLPANISWARLYASRPDGRLTPRPVHLTMSLACGLAFCLLRYLVETFLLFPLGRRWGLADAPKDAFRPVTPNKRLDAVFRLNRRPTVDQMSALSGELGWSDKSVANWFRRKRNQLKSSTLRKFVESAWFFLHYSCILVYGFAVLVGKDYFWDARYCWIGWPDQAVDADIYWYYMISLGYYWSAMYYIFTDVKHKDFAEMLIHHVVTVCLMSFSWCLNYVRIGALVLLVHDVVDPFMHLTKCLSYASSNTCLRDMMFVVFMVCWIVTRLTIYPFWVVYSAMFHSWAIIGPYRSWYMFNGCLLVLQVLHVIWFYFILRIALSVVTQDPDAKDSRSDSEMSATEDVLDDGLQRPGAPQRIGLAAAPKPDSMDALLSEEMWLPANISWARLYASRPDGRLTPRPVHLTMSLACGLAFCLLRYLVETFLLFPLGRRWGLADAPKDAFRPVTPNKRLDAVFRLNRRPTVDQMSALSGELGWSDKSVANWFRRKRNQLKSSTLRKFVESAWFFLHYSCILVYGFAVLVGAFGAVLGFESAYCCICLPYPCKDYFWDARYCWIGWPDQAVDADIYWYYMISLGYYWSAMYYIFTDVKHKDFAEMLIHHVVTVCLMSFSWCLNYVRIGALVVLIHDVVDPFMHLTKCLTYASSNTRLRDIMFVVFMVCWIVTRLTIYPFWVVYSAMFHSWTIIGPFRSWYMFNGCLLVLQVLHVIWFYFILRIALSVVTQDPNTKDSRSDSEMSAAEDGPDNKGDSQLKKG</sequence>
<evidence type="ECO:0000256" key="3">
    <source>
        <dbReference type="ARBA" id="ARBA00004991"/>
    </source>
</evidence>
<dbReference type="GO" id="GO:0005634">
    <property type="term" value="C:nucleus"/>
    <property type="evidence" value="ECO:0007669"/>
    <property type="project" value="UniProtKB-SubCell"/>
</dbReference>
<organism evidence="18 19">
    <name type="scientific">Macrostomum lignano</name>
    <dbReference type="NCBI Taxonomy" id="282301"/>
    <lineage>
        <taxon>Eukaryota</taxon>
        <taxon>Metazoa</taxon>
        <taxon>Spiralia</taxon>
        <taxon>Lophotrochozoa</taxon>
        <taxon>Platyhelminthes</taxon>
        <taxon>Rhabditophora</taxon>
        <taxon>Macrostomorpha</taxon>
        <taxon>Macrostomida</taxon>
        <taxon>Macrostomidae</taxon>
        <taxon>Macrostomum</taxon>
    </lineage>
</organism>
<dbReference type="Pfam" id="PF07534">
    <property type="entry name" value="TLD"/>
    <property type="match status" value="1"/>
</dbReference>
<evidence type="ECO:0000313" key="18">
    <source>
        <dbReference type="Proteomes" id="UP000095280"/>
    </source>
</evidence>
<evidence type="ECO:0000313" key="19">
    <source>
        <dbReference type="WBParaSite" id="maker-uti_cns_0010949-snap-gene-0.2-mRNA-1"/>
    </source>
</evidence>
<feature type="region of interest" description="Disordered" evidence="13">
    <location>
        <begin position="1265"/>
        <end position="1300"/>
    </location>
</feature>
<feature type="domain" description="Homeobox" evidence="15">
    <location>
        <begin position="1390"/>
        <end position="1433"/>
    </location>
</feature>
<protein>
    <submittedName>
        <fullName evidence="19">TLDc domain-containing protein</fullName>
    </submittedName>
</protein>
<dbReference type="SMART" id="SM00584">
    <property type="entry name" value="TLDc"/>
    <property type="match status" value="1"/>
</dbReference>
<evidence type="ECO:0000256" key="9">
    <source>
        <dbReference type="ARBA" id="ARBA00023136"/>
    </source>
</evidence>
<feature type="DNA-binding region" description="Homeobox" evidence="10">
    <location>
        <begin position="649"/>
        <end position="691"/>
    </location>
</feature>
<feature type="transmembrane region" description="Helical" evidence="14">
    <location>
        <begin position="1232"/>
        <end position="1254"/>
    </location>
</feature>
<comment type="pathway">
    <text evidence="2">Lipid metabolism; sphingolipid metabolism.</text>
</comment>
<feature type="transmembrane region" description="Helical" evidence="14">
    <location>
        <begin position="1442"/>
        <end position="1463"/>
    </location>
</feature>
<evidence type="ECO:0000259" key="15">
    <source>
        <dbReference type="PROSITE" id="PS50071"/>
    </source>
</evidence>
<keyword evidence="5 11" id="KW-0812">Transmembrane</keyword>
<feature type="domain" description="TLC" evidence="16">
    <location>
        <begin position="693"/>
        <end position="895"/>
    </location>
</feature>
<feature type="transmembrane region" description="Helical" evidence="14">
    <location>
        <begin position="772"/>
        <end position="800"/>
    </location>
</feature>
<feature type="DNA-binding region" description="Homeobox" evidence="10">
    <location>
        <begin position="1392"/>
        <end position="1434"/>
    </location>
</feature>
<dbReference type="WBParaSite" id="maker-uti_cns_0010949-snap-gene-0.2-mRNA-1">
    <property type="protein sequence ID" value="maker-uti_cns_0010949-snap-gene-0.2-mRNA-1"/>
    <property type="gene ID" value="maker-uti_cns_0010949-snap-gene-0.2"/>
</dbReference>
<keyword evidence="18" id="KW-1185">Reference proteome</keyword>
<evidence type="ECO:0000256" key="10">
    <source>
        <dbReference type="PROSITE-ProRule" id="PRU00108"/>
    </source>
</evidence>
<dbReference type="Pfam" id="PF00046">
    <property type="entry name" value="Homeodomain"/>
    <property type="match status" value="3"/>
</dbReference>